<dbReference type="PANTHER" id="PTHR46072:SF2">
    <property type="entry name" value="AMIDASE (EUROFUNG)"/>
    <property type="match status" value="1"/>
</dbReference>
<dbReference type="PROSITE" id="PS00571">
    <property type="entry name" value="AMIDASES"/>
    <property type="match status" value="1"/>
</dbReference>
<dbReference type="Pfam" id="PF01425">
    <property type="entry name" value="Amidase"/>
    <property type="match status" value="1"/>
</dbReference>
<evidence type="ECO:0000256" key="2">
    <source>
        <dbReference type="ARBA" id="ARBA00009199"/>
    </source>
</evidence>
<dbReference type="Proteomes" id="UP000807025">
    <property type="component" value="Unassembled WGS sequence"/>
</dbReference>
<dbReference type="Gene3D" id="3.90.1300.10">
    <property type="entry name" value="Amidase signature (AS) domain"/>
    <property type="match status" value="1"/>
</dbReference>
<dbReference type="PIRSF" id="PIRSF001221">
    <property type="entry name" value="Amidase_fungi"/>
    <property type="match status" value="1"/>
</dbReference>
<evidence type="ECO:0000256" key="5">
    <source>
        <dbReference type="PIRSR" id="PIRSR001221-1"/>
    </source>
</evidence>
<evidence type="ECO:0000256" key="3">
    <source>
        <dbReference type="ARBA" id="ARBA00012922"/>
    </source>
</evidence>
<feature type="active site" description="Charge relay system" evidence="5">
    <location>
        <position position="211"/>
    </location>
</feature>
<comment type="similarity">
    <text evidence="2">Belongs to the amidase family.</text>
</comment>
<protein>
    <recommendedName>
        <fullName evidence="3">amidase</fullName>
        <ecNumber evidence="3">3.5.1.4</ecNumber>
    </recommendedName>
</protein>
<feature type="binding site" evidence="6">
    <location>
        <begin position="232"/>
        <end position="235"/>
    </location>
    <ligand>
        <name>substrate</name>
    </ligand>
</feature>
<keyword evidence="9" id="KW-1185">Reference proteome</keyword>
<feature type="active site" description="Acyl-ester intermediate" evidence="5">
    <location>
        <position position="235"/>
    </location>
</feature>
<comment type="caution">
    <text evidence="8">The sequence shown here is derived from an EMBL/GenBank/DDBJ whole genome shotgun (WGS) entry which is preliminary data.</text>
</comment>
<dbReference type="InterPro" id="IPR036928">
    <property type="entry name" value="AS_sf"/>
</dbReference>
<feature type="domain" description="Amidase" evidence="7">
    <location>
        <begin position="80"/>
        <end position="549"/>
    </location>
</feature>
<name>A0A9P6AAI3_PLEER</name>
<dbReference type="InterPro" id="IPR023631">
    <property type="entry name" value="Amidase_dom"/>
</dbReference>
<dbReference type="InterPro" id="IPR020556">
    <property type="entry name" value="Amidase_CS"/>
</dbReference>
<evidence type="ECO:0000259" key="7">
    <source>
        <dbReference type="Pfam" id="PF01425"/>
    </source>
</evidence>
<evidence type="ECO:0000256" key="1">
    <source>
        <dbReference type="ARBA" id="ARBA00001311"/>
    </source>
</evidence>
<keyword evidence="4" id="KW-0378">Hydrolase</keyword>
<evidence type="ECO:0000256" key="4">
    <source>
        <dbReference type="ARBA" id="ARBA00022801"/>
    </source>
</evidence>
<dbReference type="AlphaFoldDB" id="A0A9P6AAI3"/>
<dbReference type="PANTHER" id="PTHR46072">
    <property type="entry name" value="AMIDASE-RELATED-RELATED"/>
    <property type="match status" value="1"/>
</dbReference>
<sequence>MAAAPGYSTTWQALVKEKQERQKATVPPKWLIELPDTKALDVTSIPETCGLLSARELEITRSNVEVLLPRLASGSWNAVEVTTAFYKRAIIAHQLTNCLTEIFVDQALARAAALDEHLKTTGKAVGPLHGLPVSLKDQINIEGIEASMGYVSWLGKYATKNAVLVDILLELGAVPFVKTNIPQTLMWPETFNHIFGRTSNPHNRSLTSGGSSGGEGALVALRGSPLGVGSDIGGSVRIPSAFCGVYGLRPSYNRIPYGGCVNSMEGQDSVLSVLGPISNSVAGLKAFTQSVIEAQPWLKDPLALRKRWSSEEYDLIEHNNGKNLCFAILWNDGLTVPHPPIIRGLETTKKALIAAGHTVIDWVPHKHGEIYETLRAVWAAGAAEDYAVTTSPTGEPVISTMSPDPDVAGTEASFRPGKAGISAYQLWQTQKRKRELREEYLAHWQQTAGTTGTGRPVDAIISPAAAYVAPPHGKNKNADYTMIWNLLDYTTMVIPISKVDPTIDVKKPAHEFLSDRDQINYDLYDPAVFANAPISIQVVGRTLEEEAVLSLGKIVDNAVKASSTKAIGKM</sequence>
<feature type="binding site" evidence="6">
    <location>
        <position position="185"/>
    </location>
    <ligand>
        <name>substrate</name>
    </ligand>
</feature>
<accession>A0A9P6AAI3</accession>
<feature type="active site" description="Charge relay system" evidence="5">
    <location>
        <position position="136"/>
    </location>
</feature>
<proteinExistence type="inferred from homology"/>
<dbReference type="OrthoDB" id="6428749at2759"/>
<feature type="binding site" evidence="6">
    <location>
        <position position="211"/>
    </location>
    <ligand>
        <name>substrate</name>
    </ligand>
</feature>
<organism evidence="8 9">
    <name type="scientific">Pleurotus eryngii</name>
    <name type="common">Boletus of the steppes</name>
    <dbReference type="NCBI Taxonomy" id="5323"/>
    <lineage>
        <taxon>Eukaryota</taxon>
        <taxon>Fungi</taxon>
        <taxon>Dikarya</taxon>
        <taxon>Basidiomycota</taxon>
        <taxon>Agaricomycotina</taxon>
        <taxon>Agaricomycetes</taxon>
        <taxon>Agaricomycetidae</taxon>
        <taxon>Agaricales</taxon>
        <taxon>Pleurotineae</taxon>
        <taxon>Pleurotaceae</taxon>
        <taxon>Pleurotus</taxon>
    </lineage>
</organism>
<evidence type="ECO:0000313" key="8">
    <source>
        <dbReference type="EMBL" id="KAF9502423.1"/>
    </source>
</evidence>
<dbReference type="EMBL" id="MU154521">
    <property type="protein sequence ID" value="KAF9502423.1"/>
    <property type="molecule type" value="Genomic_DNA"/>
</dbReference>
<evidence type="ECO:0000256" key="6">
    <source>
        <dbReference type="PIRSR" id="PIRSR001221-2"/>
    </source>
</evidence>
<evidence type="ECO:0000313" key="9">
    <source>
        <dbReference type="Proteomes" id="UP000807025"/>
    </source>
</evidence>
<dbReference type="GO" id="GO:0004040">
    <property type="term" value="F:amidase activity"/>
    <property type="evidence" value="ECO:0007669"/>
    <property type="project" value="UniProtKB-EC"/>
</dbReference>
<gene>
    <name evidence="8" type="ORF">BDN71DRAFT_1438019</name>
</gene>
<dbReference type="EC" id="3.5.1.4" evidence="3"/>
<comment type="catalytic activity">
    <reaction evidence="1">
        <text>a monocarboxylic acid amide + H2O = a monocarboxylate + NH4(+)</text>
        <dbReference type="Rhea" id="RHEA:12020"/>
        <dbReference type="ChEBI" id="CHEBI:15377"/>
        <dbReference type="ChEBI" id="CHEBI:28938"/>
        <dbReference type="ChEBI" id="CHEBI:35757"/>
        <dbReference type="ChEBI" id="CHEBI:83628"/>
        <dbReference type="EC" id="3.5.1.4"/>
    </reaction>
</comment>
<dbReference type="SUPFAM" id="SSF75304">
    <property type="entry name" value="Amidase signature (AS) enzymes"/>
    <property type="match status" value="1"/>
</dbReference>
<reference evidence="8" key="1">
    <citation type="submission" date="2020-11" db="EMBL/GenBank/DDBJ databases">
        <authorList>
            <consortium name="DOE Joint Genome Institute"/>
            <person name="Ahrendt S."/>
            <person name="Riley R."/>
            <person name="Andreopoulos W."/>
            <person name="Labutti K."/>
            <person name="Pangilinan J."/>
            <person name="Ruiz-Duenas F.J."/>
            <person name="Barrasa J.M."/>
            <person name="Sanchez-Garcia M."/>
            <person name="Camarero S."/>
            <person name="Miyauchi S."/>
            <person name="Serrano A."/>
            <person name="Linde D."/>
            <person name="Babiker R."/>
            <person name="Drula E."/>
            <person name="Ayuso-Fernandez I."/>
            <person name="Pacheco R."/>
            <person name="Padilla G."/>
            <person name="Ferreira P."/>
            <person name="Barriuso J."/>
            <person name="Kellner H."/>
            <person name="Castanera R."/>
            <person name="Alfaro M."/>
            <person name="Ramirez L."/>
            <person name="Pisabarro A.G."/>
            <person name="Kuo A."/>
            <person name="Tritt A."/>
            <person name="Lipzen A."/>
            <person name="He G."/>
            <person name="Yan M."/>
            <person name="Ng V."/>
            <person name="Cullen D."/>
            <person name="Martin F."/>
            <person name="Rosso M.-N."/>
            <person name="Henrissat B."/>
            <person name="Hibbett D."/>
            <person name="Martinez A.T."/>
            <person name="Grigoriev I.V."/>
        </authorList>
    </citation>
    <scope>NUCLEOTIDE SEQUENCE</scope>
    <source>
        <strain evidence="8">ATCC 90797</strain>
    </source>
</reference>